<gene>
    <name evidence="1" type="ORF">Tci_920189</name>
</gene>
<organism evidence="1">
    <name type="scientific">Tanacetum cinerariifolium</name>
    <name type="common">Dalmatian daisy</name>
    <name type="synonym">Chrysanthemum cinerariifolium</name>
    <dbReference type="NCBI Taxonomy" id="118510"/>
    <lineage>
        <taxon>Eukaryota</taxon>
        <taxon>Viridiplantae</taxon>
        <taxon>Streptophyta</taxon>
        <taxon>Embryophyta</taxon>
        <taxon>Tracheophyta</taxon>
        <taxon>Spermatophyta</taxon>
        <taxon>Magnoliopsida</taxon>
        <taxon>eudicotyledons</taxon>
        <taxon>Gunneridae</taxon>
        <taxon>Pentapetalae</taxon>
        <taxon>asterids</taxon>
        <taxon>campanulids</taxon>
        <taxon>Asterales</taxon>
        <taxon>Asteraceae</taxon>
        <taxon>Asteroideae</taxon>
        <taxon>Anthemideae</taxon>
        <taxon>Anthemidinae</taxon>
        <taxon>Tanacetum</taxon>
    </lineage>
</organism>
<feature type="non-terminal residue" evidence="1">
    <location>
        <position position="126"/>
    </location>
</feature>
<sequence>MIVDKFTNKEETNVSRFKCLVPIKQGFLFTSMKDASTEVVHEVKKIDIGTNTTPHGSSNALQCPTLFQSVSPPRHNTPANMSGPLALMNAGSSFDIAELQECHFAKLKLESPFDSVDNACNWSSGE</sequence>
<comment type="caution">
    <text evidence="1">The sequence shown here is derived from an EMBL/GenBank/DDBJ whole genome shotgun (WGS) entry which is preliminary data.</text>
</comment>
<dbReference type="EMBL" id="BKCJ011717686">
    <property type="protein sequence ID" value="GFD48220.1"/>
    <property type="molecule type" value="Genomic_DNA"/>
</dbReference>
<protein>
    <submittedName>
        <fullName evidence="1">Uncharacterized protein</fullName>
    </submittedName>
</protein>
<proteinExistence type="predicted"/>
<reference evidence="1" key="1">
    <citation type="journal article" date="2019" name="Sci. Rep.">
        <title>Draft genome of Tanacetum cinerariifolium, the natural source of mosquito coil.</title>
        <authorList>
            <person name="Yamashiro T."/>
            <person name="Shiraishi A."/>
            <person name="Satake H."/>
            <person name="Nakayama K."/>
        </authorList>
    </citation>
    <scope>NUCLEOTIDE SEQUENCE</scope>
</reference>
<evidence type="ECO:0000313" key="1">
    <source>
        <dbReference type="EMBL" id="GFD48220.1"/>
    </source>
</evidence>
<dbReference type="AlphaFoldDB" id="A0A699WPR9"/>
<name>A0A699WPR9_TANCI</name>
<accession>A0A699WPR9</accession>